<evidence type="ECO:0000259" key="8">
    <source>
        <dbReference type="PROSITE" id="PS50179"/>
    </source>
</evidence>
<evidence type="ECO:0000256" key="3">
    <source>
        <dbReference type="ARBA" id="ARBA00022448"/>
    </source>
</evidence>
<evidence type="ECO:0000256" key="2">
    <source>
        <dbReference type="ARBA" id="ARBA00007708"/>
    </source>
</evidence>
<feature type="compositionally biased region" description="Polar residues" evidence="6">
    <location>
        <begin position="471"/>
        <end position="495"/>
    </location>
</feature>
<evidence type="ECO:0000259" key="9">
    <source>
        <dbReference type="PROSITE" id="PS50909"/>
    </source>
</evidence>
<evidence type="ECO:0000259" key="7">
    <source>
        <dbReference type="PROSITE" id="PS50127"/>
    </source>
</evidence>
<keyword evidence="4" id="KW-0653">Protein transport</keyword>
<accession>A0A8X8ZUI7</accession>
<dbReference type="CDD" id="cd14231">
    <property type="entry name" value="GAT_GGA-like_plant"/>
    <property type="match status" value="1"/>
</dbReference>
<evidence type="ECO:0000313" key="11">
    <source>
        <dbReference type="Proteomes" id="UP000298416"/>
    </source>
</evidence>
<dbReference type="PROSITE" id="PS50909">
    <property type="entry name" value="GAT"/>
    <property type="match status" value="1"/>
</dbReference>
<comment type="subcellular location">
    <subcellularLocation>
        <location evidence="1">Membrane</location>
        <topology evidence="1">Peripheral membrane protein</topology>
    </subcellularLocation>
</comment>
<dbReference type="SUPFAM" id="SSF48464">
    <property type="entry name" value="ENTH/VHS domain"/>
    <property type="match status" value="1"/>
</dbReference>
<dbReference type="Pfam" id="PF03127">
    <property type="entry name" value="GAT"/>
    <property type="match status" value="1"/>
</dbReference>
<feature type="compositionally biased region" description="Polar residues" evidence="6">
    <location>
        <begin position="446"/>
        <end position="461"/>
    </location>
</feature>
<feature type="region of interest" description="Disordered" evidence="6">
    <location>
        <begin position="145"/>
        <end position="172"/>
    </location>
</feature>
<dbReference type="FunFam" id="1.25.40.90:FF:000028">
    <property type="entry name" value="TOM1-like protein 2"/>
    <property type="match status" value="1"/>
</dbReference>
<proteinExistence type="inferred from homology"/>
<dbReference type="Pfam" id="PF00790">
    <property type="entry name" value="VHS"/>
    <property type="match status" value="1"/>
</dbReference>
<gene>
    <name evidence="10" type="ORF">SASPL_119266</name>
</gene>
<dbReference type="PANTHER" id="PTHR45898:SF4">
    <property type="entry name" value="TARGET OF MYB PROTEIN 1"/>
    <property type="match status" value="1"/>
</dbReference>
<evidence type="ECO:0000256" key="4">
    <source>
        <dbReference type="ARBA" id="ARBA00022927"/>
    </source>
</evidence>
<comment type="similarity">
    <text evidence="2">Belongs to the TOM1 family.</text>
</comment>
<name>A0A8X8ZUI7_SALSN</name>
<feature type="region of interest" description="Disordered" evidence="6">
    <location>
        <begin position="292"/>
        <end position="311"/>
    </location>
</feature>
<feature type="domain" description="UBC core" evidence="7">
    <location>
        <begin position="699"/>
        <end position="869"/>
    </location>
</feature>
<dbReference type="GO" id="GO:0043130">
    <property type="term" value="F:ubiquitin binding"/>
    <property type="evidence" value="ECO:0007669"/>
    <property type="project" value="InterPro"/>
</dbReference>
<keyword evidence="3" id="KW-0813">Transport</keyword>
<dbReference type="PROSITE" id="PS50179">
    <property type="entry name" value="VHS"/>
    <property type="match status" value="1"/>
</dbReference>
<dbReference type="InterPro" id="IPR000608">
    <property type="entry name" value="UBC"/>
</dbReference>
<feature type="compositionally biased region" description="Polar residues" evidence="6">
    <location>
        <begin position="382"/>
        <end position="399"/>
    </location>
</feature>
<feature type="domain" description="GAT" evidence="9">
    <location>
        <begin position="179"/>
        <end position="267"/>
    </location>
</feature>
<feature type="domain" description="VHS" evidence="8">
    <location>
        <begin position="9"/>
        <end position="138"/>
    </location>
</feature>
<dbReference type="GO" id="GO:0016020">
    <property type="term" value="C:membrane"/>
    <property type="evidence" value="ECO:0007669"/>
    <property type="project" value="UniProtKB-SubCell"/>
</dbReference>
<feature type="compositionally biased region" description="Polar residues" evidence="6">
    <location>
        <begin position="297"/>
        <end position="311"/>
    </location>
</feature>
<dbReference type="InterPro" id="IPR016135">
    <property type="entry name" value="UBQ-conjugating_enzyme/RWD"/>
</dbReference>
<dbReference type="GO" id="GO:0043328">
    <property type="term" value="P:protein transport to vacuole involved in ubiquitin-dependent protein catabolic process via the multivesicular body sorting pathway"/>
    <property type="evidence" value="ECO:0007669"/>
    <property type="project" value="InterPro"/>
</dbReference>
<dbReference type="SMART" id="SM00212">
    <property type="entry name" value="UBCc"/>
    <property type="match status" value="1"/>
</dbReference>
<dbReference type="Gene3D" id="1.20.58.160">
    <property type="match status" value="1"/>
</dbReference>
<dbReference type="PANTHER" id="PTHR45898">
    <property type="entry name" value="TOM1-LIKE PROTEIN"/>
    <property type="match status" value="1"/>
</dbReference>
<feature type="compositionally biased region" description="Polar residues" evidence="6">
    <location>
        <begin position="147"/>
        <end position="159"/>
    </location>
</feature>
<dbReference type="CDD" id="cd23812">
    <property type="entry name" value="UBCc_ScPEX4-like"/>
    <property type="match status" value="1"/>
</dbReference>
<dbReference type="PROSITE" id="PS50127">
    <property type="entry name" value="UBC_2"/>
    <property type="match status" value="1"/>
</dbReference>
<feature type="region of interest" description="Disordered" evidence="6">
    <location>
        <begin position="382"/>
        <end position="417"/>
    </location>
</feature>
<dbReference type="InterPro" id="IPR004152">
    <property type="entry name" value="GAT_dom"/>
</dbReference>
<dbReference type="GO" id="GO:0035091">
    <property type="term" value="F:phosphatidylinositol binding"/>
    <property type="evidence" value="ECO:0007669"/>
    <property type="project" value="InterPro"/>
</dbReference>
<keyword evidence="5" id="KW-0472">Membrane</keyword>
<dbReference type="InterPro" id="IPR002014">
    <property type="entry name" value="VHS_dom"/>
</dbReference>
<feature type="region of interest" description="Disordered" evidence="6">
    <location>
        <begin position="446"/>
        <end position="503"/>
    </location>
</feature>
<reference evidence="10" key="2">
    <citation type="submission" date="2020-08" db="EMBL/GenBank/DDBJ databases">
        <title>Plant Genome Project.</title>
        <authorList>
            <person name="Zhang R.-G."/>
        </authorList>
    </citation>
    <scope>NUCLEOTIDE SEQUENCE</scope>
    <source>
        <strain evidence="10">Huo1</strain>
        <tissue evidence="10">Leaf</tissue>
    </source>
</reference>
<comment type="caution">
    <text evidence="10">The sequence shown here is derived from an EMBL/GenBank/DDBJ whole genome shotgun (WGS) entry which is preliminary data.</text>
</comment>
<evidence type="ECO:0000313" key="10">
    <source>
        <dbReference type="EMBL" id="KAG6417116.1"/>
    </source>
</evidence>
<dbReference type="InterPro" id="IPR044836">
    <property type="entry name" value="TOL_plant"/>
</dbReference>
<sequence length="873" mass="96348">MVNAMVQRATSDMLIGPDWARNIEICDMCNSDPAQAKDVVKGIKNRIRSRRPKVQLLALTLLETIVKNCGDIVHVLVAERELPREMVKIAKKKPDIRVKEKILILINTWQDAFGGPRARYTQYFAAYQELLRAGAAFPRISEASKPVSASPSYPQNLGDSESRLPPADSSVESEFPTLRSFCVSPTVMENARGVMDVLAEMLNAIGPDNKEEVKQDIIIDLVKKCSAYKLRVVHLVNSTTDESLLCQGLALNDELQRILARHESISSGSIPVLQPETKKSKPARALVNIDAPLIDTGDTQSENGSTSETSLEGQLLLTAAAPPATNGQLTTTAKVDLLSGDDFNSPAANSLALVPLSDPQPTSPAASQQNILALVDMYPPSNLQSSNSNGQAYSSLPHIQQQSNGQSPQPSLLPNGIASSLIAPQHDQSTYLQEPAFLWNVQTNQQQLPDSPTYGSESSNAFPPPPWEAQLDNSMSAISQPQESQVAANGFQPSPSGAYIPQPETKSNIREVVGPYMYPSHFSNQMMGAMQQPIGAYHQPMQADQMGYAYPQHMHNNQMAGYGYAYGYSPEQMHNAQYLEQNMSGLSMRDGGASSSYSASVPSYMPSGKPTKPEDKLFGDLVDITKFKPAKARAVPSFYVRSRPSYLDAGYRFKLEDKHKYTHKQDPITKFNFPQASRIEGSANELLLLKNPFFDHLYASRARLFKEYKEVQREKAADPDIQLVCDDSNIFKWTALVKGPSETPYEGGVFQLAFTVPEHYPLQPPQVRFLTKIFHPNVHFKDVLISLDSSRDLFLAIVSCDCCEICLDILKNAWSPAWTLQSVCRAIIALMGHPEPDSPLNCDSGNLLRSGDIRGYQSMARMYTRLAAMPKKQ</sequence>
<organism evidence="10">
    <name type="scientific">Salvia splendens</name>
    <name type="common">Scarlet sage</name>
    <dbReference type="NCBI Taxonomy" id="180675"/>
    <lineage>
        <taxon>Eukaryota</taxon>
        <taxon>Viridiplantae</taxon>
        <taxon>Streptophyta</taxon>
        <taxon>Embryophyta</taxon>
        <taxon>Tracheophyta</taxon>
        <taxon>Spermatophyta</taxon>
        <taxon>Magnoliopsida</taxon>
        <taxon>eudicotyledons</taxon>
        <taxon>Gunneridae</taxon>
        <taxon>Pentapetalae</taxon>
        <taxon>asterids</taxon>
        <taxon>lamiids</taxon>
        <taxon>Lamiales</taxon>
        <taxon>Lamiaceae</taxon>
        <taxon>Nepetoideae</taxon>
        <taxon>Mentheae</taxon>
        <taxon>Salviinae</taxon>
        <taxon>Salvia</taxon>
        <taxon>Salvia subgen. Calosphace</taxon>
        <taxon>core Calosphace</taxon>
    </lineage>
</organism>
<dbReference type="Proteomes" id="UP000298416">
    <property type="component" value="Unassembled WGS sequence"/>
</dbReference>
<dbReference type="CDD" id="cd03561">
    <property type="entry name" value="VHS"/>
    <property type="match status" value="1"/>
</dbReference>
<feature type="compositionally biased region" description="Low complexity" evidence="6">
    <location>
        <begin position="400"/>
        <end position="414"/>
    </location>
</feature>
<evidence type="ECO:0000256" key="5">
    <source>
        <dbReference type="ARBA" id="ARBA00023136"/>
    </source>
</evidence>
<dbReference type="Pfam" id="PF00179">
    <property type="entry name" value="UQ_con"/>
    <property type="match status" value="2"/>
</dbReference>
<dbReference type="AlphaFoldDB" id="A0A8X8ZUI7"/>
<dbReference type="Gene3D" id="1.25.40.90">
    <property type="match status" value="1"/>
</dbReference>
<dbReference type="InterPro" id="IPR008942">
    <property type="entry name" value="ENTH_VHS"/>
</dbReference>
<dbReference type="GO" id="GO:0005737">
    <property type="term" value="C:cytoplasm"/>
    <property type="evidence" value="ECO:0007669"/>
    <property type="project" value="UniProtKB-ARBA"/>
</dbReference>
<evidence type="ECO:0000256" key="6">
    <source>
        <dbReference type="SAM" id="MobiDB-lite"/>
    </source>
</evidence>
<dbReference type="SMART" id="SM00288">
    <property type="entry name" value="VHS"/>
    <property type="match status" value="1"/>
</dbReference>
<reference evidence="10" key="1">
    <citation type="submission" date="2018-01" db="EMBL/GenBank/DDBJ databases">
        <authorList>
            <person name="Mao J.F."/>
        </authorList>
    </citation>
    <scope>NUCLEOTIDE SEQUENCE</scope>
    <source>
        <strain evidence="10">Huo1</strain>
        <tissue evidence="10">Leaf</tissue>
    </source>
</reference>
<dbReference type="EMBL" id="PNBA02000007">
    <property type="protein sequence ID" value="KAG6417116.1"/>
    <property type="molecule type" value="Genomic_DNA"/>
</dbReference>
<dbReference type="SUPFAM" id="SSF89009">
    <property type="entry name" value="GAT-like domain"/>
    <property type="match status" value="1"/>
</dbReference>
<dbReference type="SUPFAM" id="SSF54495">
    <property type="entry name" value="UBC-like"/>
    <property type="match status" value="1"/>
</dbReference>
<dbReference type="InterPro" id="IPR038425">
    <property type="entry name" value="GAT_sf"/>
</dbReference>
<dbReference type="Gene3D" id="3.10.110.10">
    <property type="entry name" value="Ubiquitin Conjugating Enzyme"/>
    <property type="match status" value="1"/>
</dbReference>
<evidence type="ECO:0000256" key="1">
    <source>
        <dbReference type="ARBA" id="ARBA00004170"/>
    </source>
</evidence>
<protein>
    <submittedName>
        <fullName evidence="10">Uncharacterized protein</fullName>
    </submittedName>
</protein>
<keyword evidence="11" id="KW-1185">Reference proteome</keyword>